<organism evidence="2 3">
    <name type="scientific">Klebsiella spallanzanii</name>
    <dbReference type="NCBI Taxonomy" id="2587528"/>
    <lineage>
        <taxon>Bacteria</taxon>
        <taxon>Pseudomonadati</taxon>
        <taxon>Pseudomonadota</taxon>
        <taxon>Gammaproteobacteria</taxon>
        <taxon>Enterobacterales</taxon>
        <taxon>Enterobacteriaceae</taxon>
        <taxon>Klebsiella/Raoultella group</taxon>
        <taxon>Klebsiella</taxon>
    </lineage>
</organism>
<evidence type="ECO:0000313" key="2">
    <source>
        <dbReference type="EMBL" id="VUS33299.1"/>
    </source>
</evidence>
<reference evidence="2 3" key="1">
    <citation type="submission" date="2019-07" db="EMBL/GenBank/DDBJ databases">
        <authorList>
            <person name="Brisse S."/>
            <person name="Rodrigues C."/>
            <person name="Thorpe H."/>
        </authorList>
    </citation>
    <scope>NUCLEOTIDE SEQUENCE [LARGE SCALE GENOMIC DNA]</scope>
    <source>
        <strain evidence="2">SB6408</strain>
    </source>
</reference>
<dbReference type="RefSeq" id="WP_142461775.1">
    <property type="nucleotide sequence ID" value="NZ_CABGHF010000001.1"/>
</dbReference>
<proteinExistence type="predicted"/>
<evidence type="ECO:0008006" key="4">
    <source>
        <dbReference type="Google" id="ProtNLM"/>
    </source>
</evidence>
<dbReference type="PROSITE" id="PS51257">
    <property type="entry name" value="PROKAR_LIPOPROTEIN"/>
    <property type="match status" value="1"/>
</dbReference>
<name>A0A564HLR4_9ENTR</name>
<accession>A0A564HLR4</accession>
<feature type="signal peptide" evidence="1">
    <location>
        <begin position="1"/>
        <end position="19"/>
    </location>
</feature>
<feature type="chain" id="PRO_5021945560" description="Lipoprotein" evidence="1">
    <location>
        <begin position="20"/>
        <end position="183"/>
    </location>
</feature>
<dbReference type="EMBL" id="CABGHF010000001">
    <property type="protein sequence ID" value="VUS33299.1"/>
    <property type="molecule type" value="Genomic_DNA"/>
</dbReference>
<protein>
    <recommendedName>
        <fullName evidence="4">Lipoprotein</fullName>
    </recommendedName>
</protein>
<keyword evidence="1" id="KW-0732">Signal</keyword>
<dbReference type="Proteomes" id="UP000318370">
    <property type="component" value="Unassembled WGS sequence"/>
</dbReference>
<evidence type="ECO:0000256" key="1">
    <source>
        <dbReference type="SAM" id="SignalP"/>
    </source>
</evidence>
<sequence length="183" mass="19853">MKYRLLCAAMLACSTFALSACDSSSDSAVDVNSTKILDGKAAIVLPEGYKVMPEEMLVKKYTQEAQRPKEAWYVESEGGKVTMAFSMTASAIKESQLPEFAGMMKKQLSAFSPEVSEVTVNGKKMQRLQMTTPDAANPGGGIYNVMQLSSLDGKLLITTFNCTTELKDKYTPAGVEALSSLKY</sequence>
<gene>
    <name evidence="2" type="ORF">SB6408_00558</name>
</gene>
<evidence type="ECO:0000313" key="3">
    <source>
        <dbReference type="Proteomes" id="UP000318370"/>
    </source>
</evidence>
<dbReference type="AlphaFoldDB" id="A0A564HLR4"/>